<reference evidence="2" key="1">
    <citation type="submission" date="2021-01" db="EMBL/GenBank/DDBJ databases">
        <authorList>
            <person name="Corre E."/>
            <person name="Pelletier E."/>
            <person name="Niang G."/>
            <person name="Scheremetjew M."/>
            <person name="Finn R."/>
            <person name="Kale V."/>
            <person name="Holt S."/>
            <person name="Cochrane G."/>
            <person name="Meng A."/>
            <person name="Brown T."/>
            <person name="Cohen L."/>
        </authorList>
    </citation>
    <scope>NUCLEOTIDE SEQUENCE</scope>
    <source>
        <strain evidence="2">SM1012Den-03</strain>
    </source>
</reference>
<proteinExistence type="predicted"/>
<accession>A0A6U3SZB6</accession>
<organism evidence="2">
    <name type="scientific">Skeletonema marinoi</name>
    <dbReference type="NCBI Taxonomy" id="267567"/>
    <lineage>
        <taxon>Eukaryota</taxon>
        <taxon>Sar</taxon>
        <taxon>Stramenopiles</taxon>
        <taxon>Ochrophyta</taxon>
        <taxon>Bacillariophyta</taxon>
        <taxon>Coscinodiscophyceae</taxon>
        <taxon>Thalassiosirophycidae</taxon>
        <taxon>Thalassiosirales</taxon>
        <taxon>Skeletonemataceae</taxon>
        <taxon>Skeletonema</taxon>
        <taxon>Skeletonema marinoi-dohrnii complex</taxon>
    </lineage>
</organism>
<name>A0A6U3SZB6_9STRA</name>
<dbReference type="InterPro" id="IPR043136">
    <property type="entry name" value="B30.2/SPRY_sf"/>
</dbReference>
<evidence type="ECO:0000256" key="1">
    <source>
        <dbReference type="SAM" id="MobiDB-lite"/>
    </source>
</evidence>
<gene>
    <name evidence="2" type="ORF">SMAR0320_LOCUS3060</name>
    <name evidence="3" type="ORF">SMAR0320_LOCUS3061</name>
</gene>
<protein>
    <recommendedName>
        <fullName evidence="4">B30.2/SPRY domain-containing protein</fullName>
    </recommendedName>
</protein>
<dbReference type="Gene3D" id="2.60.120.920">
    <property type="match status" value="1"/>
</dbReference>
<evidence type="ECO:0008006" key="4">
    <source>
        <dbReference type="Google" id="ProtNLM"/>
    </source>
</evidence>
<sequence length="248" mass="27522">MSSHTNCTAGENKKRGNDVDLASTEGSRPGKQAKRDEEPLIFDKLINDVEYDKDDKSTVWSCHKGSSTAISNAVMTSGKHYVTFERAGCEANLVHAGVMRPVAGHKKGEFHPLYDNHYKLINKTPERWGDGKVHVCMRELCSGKRMDPNNGPSLSLWSDGRNTFETKKNRRESMPEWGEWEGTEEEIVKFGMLLDLDAGTLTLFDDKGKSLGILKEGLTGEYCWAASIVDIADGTSVHIMRGDIPATK</sequence>
<evidence type="ECO:0000313" key="3">
    <source>
        <dbReference type="EMBL" id="CAD9579371.1"/>
    </source>
</evidence>
<dbReference type="AlphaFoldDB" id="A0A6U3SZB6"/>
<feature type="region of interest" description="Disordered" evidence="1">
    <location>
        <begin position="1"/>
        <end position="39"/>
    </location>
</feature>
<dbReference type="EMBL" id="HBGZ01004519">
    <property type="protein sequence ID" value="CAD9579371.1"/>
    <property type="molecule type" value="Transcribed_RNA"/>
</dbReference>
<dbReference type="EMBL" id="HBGZ01004518">
    <property type="protein sequence ID" value="CAD9579368.1"/>
    <property type="molecule type" value="Transcribed_RNA"/>
</dbReference>
<evidence type="ECO:0000313" key="2">
    <source>
        <dbReference type="EMBL" id="CAD9579368.1"/>
    </source>
</evidence>